<accession>A0A7X5XYD4</accession>
<gene>
    <name evidence="3" type="ORF">GGR89_001973</name>
</gene>
<sequence length="169" mass="17357">MNKLKTLIAAASAAGALTMAGTAQATTVVCVDSAAAVCSFDGSGGGWNNVKVAKKTTATQSFALTLNAPGELHVSVSSFYLDLVSLSFGGVTLTGLTKGDVYTFAVTPSNTPQLLTVVMQNTKTKDYGYSAQLDFAPVPEPAAWGLMIAGFGMAGGTLRRRRTARVAIA</sequence>
<feature type="signal peptide" evidence="1">
    <location>
        <begin position="1"/>
        <end position="25"/>
    </location>
</feature>
<protein>
    <recommendedName>
        <fullName evidence="2">Ice-binding protein C-terminal domain-containing protein</fullName>
    </recommendedName>
</protein>
<keyword evidence="1" id="KW-0732">Signal</keyword>
<keyword evidence="4" id="KW-1185">Reference proteome</keyword>
<dbReference type="EMBL" id="JAATJB010000005">
    <property type="protein sequence ID" value="NJB97658.1"/>
    <property type="molecule type" value="Genomic_DNA"/>
</dbReference>
<evidence type="ECO:0000313" key="4">
    <source>
        <dbReference type="Proteomes" id="UP000531251"/>
    </source>
</evidence>
<organism evidence="3 4">
    <name type="scientific">Sphingomonas trueperi</name>
    <dbReference type="NCBI Taxonomy" id="53317"/>
    <lineage>
        <taxon>Bacteria</taxon>
        <taxon>Pseudomonadati</taxon>
        <taxon>Pseudomonadota</taxon>
        <taxon>Alphaproteobacteria</taxon>
        <taxon>Sphingomonadales</taxon>
        <taxon>Sphingomonadaceae</taxon>
        <taxon>Sphingomonas</taxon>
    </lineage>
</organism>
<feature type="chain" id="PRO_5030950789" description="Ice-binding protein C-terminal domain-containing protein" evidence="1">
    <location>
        <begin position="26"/>
        <end position="169"/>
    </location>
</feature>
<reference evidence="3 4" key="1">
    <citation type="submission" date="2020-03" db="EMBL/GenBank/DDBJ databases">
        <title>Genomic Encyclopedia of Type Strains, Phase IV (KMG-IV): sequencing the most valuable type-strain genomes for metagenomic binning, comparative biology and taxonomic classification.</title>
        <authorList>
            <person name="Goeker M."/>
        </authorList>
    </citation>
    <scope>NUCLEOTIDE SEQUENCE [LARGE SCALE GENOMIC DNA]</scope>
    <source>
        <strain evidence="3 4">DSM 7225</strain>
    </source>
</reference>
<dbReference type="RefSeq" id="WP_125971892.1">
    <property type="nucleotide sequence ID" value="NZ_BAAADY010000041.1"/>
</dbReference>
<dbReference type="Pfam" id="PF07589">
    <property type="entry name" value="PEP-CTERM"/>
    <property type="match status" value="1"/>
</dbReference>
<dbReference type="InterPro" id="IPR013424">
    <property type="entry name" value="Ice-binding_C"/>
</dbReference>
<dbReference type="NCBIfam" id="TIGR02595">
    <property type="entry name" value="PEP_CTERM"/>
    <property type="match status" value="1"/>
</dbReference>
<evidence type="ECO:0000313" key="3">
    <source>
        <dbReference type="EMBL" id="NJB97658.1"/>
    </source>
</evidence>
<evidence type="ECO:0000259" key="2">
    <source>
        <dbReference type="Pfam" id="PF07589"/>
    </source>
</evidence>
<evidence type="ECO:0000256" key="1">
    <source>
        <dbReference type="SAM" id="SignalP"/>
    </source>
</evidence>
<dbReference type="NCBIfam" id="NF035944">
    <property type="entry name" value="PEPxxWA-CTERM"/>
    <property type="match status" value="1"/>
</dbReference>
<feature type="domain" description="Ice-binding protein C-terminal" evidence="2">
    <location>
        <begin position="137"/>
        <end position="162"/>
    </location>
</feature>
<name>A0A7X5XYD4_9SPHN</name>
<dbReference type="AlphaFoldDB" id="A0A7X5XYD4"/>
<dbReference type="Proteomes" id="UP000531251">
    <property type="component" value="Unassembled WGS sequence"/>
</dbReference>
<comment type="caution">
    <text evidence="3">The sequence shown here is derived from an EMBL/GenBank/DDBJ whole genome shotgun (WGS) entry which is preliminary data.</text>
</comment>
<proteinExistence type="predicted"/>